<protein>
    <submittedName>
        <fullName evidence="2">C-type mannose receptor 2</fullName>
    </submittedName>
</protein>
<dbReference type="Gene3D" id="3.10.100.10">
    <property type="entry name" value="Mannose-Binding Protein A, subunit A"/>
    <property type="match status" value="5"/>
</dbReference>
<organism evidence="2">
    <name type="scientific">Magallana gigas</name>
    <name type="common">Pacific oyster</name>
    <name type="synonym">Crassostrea gigas</name>
    <dbReference type="NCBI Taxonomy" id="29159"/>
    <lineage>
        <taxon>Eukaryota</taxon>
        <taxon>Metazoa</taxon>
        <taxon>Spiralia</taxon>
        <taxon>Lophotrochozoa</taxon>
        <taxon>Mollusca</taxon>
        <taxon>Bivalvia</taxon>
        <taxon>Autobranchia</taxon>
        <taxon>Pteriomorphia</taxon>
        <taxon>Ostreida</taxon>
        <taxon>Ostreoidea</taxon>
        <taxon>Ostreidae</taxon>
        <taxon>Magallana</taxon>
    </lineage>
</organism>
<dbReference type="SMART" id="SM00034">
    <property type="entry name" value="CLECT"/>
    <property type="match status" value="4"/>
</dbReference>
<sequence>MKKHLYLYIYLVFDCPDNWIRFADSCYLFMTRYPMQWIEAMTFCKTFDAKLAELETAPEDTFLRHEANVYKAFEESFWIDGSDLIAEGKWMWMTSHTPVHYTNWDDGEPNNINGGEHCMDLLFYTSRHWNDERCNTTFCETFDAKLAEVETAVEETFLRHEANIYGAGRGSFWIGGSDVMAEGKWKWMTSNTPINYTNWARGSPSNSYGTEHFFCSFVGGTLINASESSLQNAVGKRSSLINSTCASRLDCNQHNTNVLILFFTIHCPVDNIDCVDYKCLCTIDKYFINLTRCLNGHYFSLDNHSSGSKNHEYVTSSSISTDCPRHWIRHQDSCYLFLTSNPMQWTGAMSFCKSSYDAQLAEIETSEENEFIRQESRKMAGTASGSFWIGGSDMLVEGEWEWMTSHNLVTFTDWASGEPDDFLNQDCLDIKTNFHHVSGNCPANWDHHSQSCYLFVFRYILEWIDAQSYCKMLGATLVEVNSATEDHYLRQRFRQLSHSTANIWLGGSDILSEGSWVWVGSGEAFSYTGWHPTEPNNYHGGEHCAMMMYNNNQNWADTNCADRNCFICETSALTVRHFRKNRRKFLTTSSSNCPAKWVQDSNSCYLFETRYKLEWIKALTYGATLAEVETSTEDSFLKQKARQLNDYFWLGGSDILVEGEWVWLSTHAAMTYTGWHTGMPNNYRYNEHCLCLERTLNADWGDLPCYDRLSFICEKSAINVGETVIG</sequence>
<name>K1QRX4_MAGGI</name>
<dbReference type="InterPro" id="IPR050111">
    <property type="entry name" value="C-type_lectin/snaclec_domain"/>
</dbReference>
<dbReference type="HOGENOM" id="CLU_333896_0_0_1"/>
<dbReference type="PROSITE" id="PS00615">
    <property type="entry name" value="C_TYPE_LECTIN_1"/>
    <property type="match status" value="2"/>
</dbReference>
<proteinExistence type="predicted"/>
<dbReference type="CDD" id="cd00037">
    <property type="entry name" value="CLECT"/>
    <property type="match status" value="4"/>
</dbReference>
<accession>K1QRX4</accession>
<dbReference type="InterPro" id="IPR018378">
    <property type="entry name" value="C-type_lectin_CS"/>
</dbReference>
<dbReference type="PROSITE" id="PS50041">
    <property type="entry name" value="C_TYPE_LECTIN_2"/>
    <property type="match status" value="5"/>
</dbReference>
<dbReference type="SUPFAM" id="SSF56436">
    <property type="entry name" value="C-type lectin-like"/>
    <property type="match status" value="5"/>
</dbReference>
<feature type="domain" description="C-type lectin" evidence="1">
    <location>
        <begin position="448"/>
        <end position="569"/>
    </location>
</feature>
<dbReference type="InterPro" id="IPR001304">
    <property type="entry name" value="C-type_lectin-like"/>
</dbReference>
<reference evidence="2" key="1">
    <citation type="journal article" date="2012" name="Nature">
        <title>The oyster genome reveals stress adaptation and complexity of shell formation.</title>
        <authorList>
            <person name="Zhang G."/>
            <person name="Fang X."/>
            <person name="Guo X."/>
            <person name="Li L."/>
            <person name="Luo R."/>
            <person name="Xu F."/>
            <person name="Yang P."/>
            <person name="Zhang L."/>
            <person name="Wang X."/>
            <person name="Qi H."/>
            <person name="Xiong Z."/>
            <person name="Que H."/>
            <person name="Xie Y."/>
            <person name="Holland P.W."/>
            <person name="Paps J."/>
            <person name="Zhu Y."/>
            <person name="Wu F."/>
            <person name="Chen Y."/>
            <person name="Wang J."/>
            <person name="Peng C."/>
            <person name="Meng J."/>
            <person name="Yang L."/>
            <person name="Liu J."/>
            <person name="Wen B."/>
            <person name="Zhang N."/>
            <person name="Huang Z."/>
            <person name="Zhu Q."/>
            <person name="Feng Y."/>
            <person name="Mount A."/>
            <person name="Hedgecock D."/>
            <person name="Xu Z."/>
            <person name="Liu Y."/>
            <person name="Domazet-Loso T."/>
            <person name="Du Y."/>
            <person name="Sun X."/>
            <person name="Zhang S."/>
            <person name="Liu B."/>
            <person name="Cheng P."/>
            <person name="Jiang X."/>
            <person name="Li J."/>
            <person name="Fan D."/>
            <person name="Wang W."/>
            <person name="Fu W."/>
            <person name="Wang T."/>
            <person name="Wang B."/>
            <person name="Zhang J."/>
            <person name="Peng Z."/>
            <person name="Li Y."/>
            <person name="Li N."/>
            <person name="Wang J."/>
            <person name="Chen M."/>
            <person name="He Y."/>
            <person name="Tan F."/>
            <person name="Song X."/>
            <person name="Zheng Q."/>
            <person name="Huang R."/>
            <person name="Yang H."/>
            <person name="Du X."/>
            <person name="Chen L."/>
            <person name="Yang M."/>
            <person name="Gaffney P.M."/>
            <person name="Wang S."/>
            <person name="Luo L."/>
            <person name="She Z."/>
            <person name="Ming Y."/>
            <person name="Huang W."/>
            <person name="Zhang S."/>
            <person name="Huang B."/>
            <person name="Zhang Y."/>
            <person name="Qu T."/>
            <person name="Ni P."/>
            <person name="Miao G."/>
            <person name="Wang J."/>
            <person name="Wang Q."/>
            <person name="Steinberg C.E."/>
            <person name="Wang H."/>
            <person name="Li N."/>
            <person name="Qian L."/>
            <person name="Zhang G."/>
            <person name="Li Y."/>
            <person name="Yang H."/>
            <person name="Liu X."/>
            <person name="Wang J."/>
            <person name="Yin Y."/>
            <person name="Wang J."/>
        </authorList>
    </citation>
    <scope>NUCLEOTIDE SEQUENCE [LARGE SCALE GENOMIC DNA]</scope>
    <source>
        <strain evidence="2">05x7-T-G4-1.051#20</strain>
    </source>
</reference>
<dbReference type="InParanoid" id="K1QRX4"/>
<feature type="domain" description="C-type lectin" evidence="1">
    <location>
        <begin position="138"/>
        <end position="215"/>
    </location>
</feature>
<dbReference type="PANTHER" id="PTHR22803">
    <property type="entry name" value="MANNOSE, PHOSPHOLIPASE, LECTIN RECEPTOR RELATED"/>
    <property type="match status" value="1"/>
</dbReference>
<dbReference type="InterPro" id="IPR016187">
    <property type="entry name" value="CTDL_fold"/>
</dbReference>
<feature type="domain" description="C-type lectin" evidence="1">
    <location>
        <begin position="330"/>
        <end position="446"/>
    </location>
</feature>
<dbReference type="EMBL" id="JH816392">
    <property type="protein sequence ID" value="EKC36453.1"/>
    <property type="molecule type" value="Genomic_DNA"/>
</dbReference>
<dbReference type="InterPro" id="IPR016186">
    <property type="entry name" value="C-type_lectin-like/link_sf"/>
</dbReference>
<evidence type="ECO:0000313" key="2">
    <source>
        <dbReference type="EMBL" id="EKC36453.1"/>
    </source>
</evidence>
<keyword evidence="2" id="KW-0675">Receptor</keyword>
<dbReference type="Pfam" id="PF00059">
    <property type="entry name" value="Lectin_C"/>
    <property type="match status" value="5"/>
</dbReference>
<feature type="domain" description="C-type lectin" evidence="1">
    <location>
        <begin position="600"/>
        <end position="714"/>
    </location>
</feature>
<evidence type="ECO:0000259" key="1">
    <source>
        <dbReference type="PROSITE" id="PS50041"/>
    </source>
</evidence>
<dbReference type="AlphaFoldDB" id="K1QRX4"/>
<feature type="domain" description="C-type lectin" evidence="1">
    <location>
        <begin position="22"/>
        <end position="135"/>
    </location>
</feature>
<gene>
    <name evidence="2" type="ORF">CGI_10018516</name>
</gene>